<reference evidence="1 2" key="2">
    <citation type="submission" date="2018-03" db="EMBL/GenBank/DDBJ databases">
        <title>Draft genome of Pseudomonas putida strain KH-21-114.</title>
        <authorList>
            <person name="Yoshizawa S."/>
            <person name="Khan N.H."/>
            <person name="Nishimura M."/>
            <person name="Chiura H.X."/>
            <person name="Ogura Y."/>
            <person name="Hayashi T."/>
            <person name="Kogure K."/>
        </authorList>
    </citation>
    <scope>NUCLEOTIDE SEQUENCE [LARGE SCALE GENOMIC DNA]</scope>
    <source>
        <strain evidence="1 2">KH-21-114</strain>
    </source>
</reference>
<protein>
    <submittedName>
        <fullName evidence="1">Uncharacterized protein</fullName>
    </submittedName>
</protein>
<evidence type="ECO:0000313" key="1">
    <source>
        <dbReference type="EMBL" id="POG12678.1"/>
    </source>
</evidence>
<reference evidence="1 2" key="1">
    <citation type="submission" date="2016-08" db="EMBL/GenBank/DDBJ databases">
        <authorList>
            <person name="Seilhamer J.J."/>
        </authorList>
    </citation>
    <scope>NUCLEOTIDE SEQUENCE [LARGE SCALE GENOMIC DNA]</scope>
    <source>
        <strain evidence="1 2">KH-21-114</strain>
    </source>
</reference>
<gene>
    <name evidence="1" type="ORF">BGP84_05155</name>
</gene>
<accession>A0A2S3XAU2</accession>
<organism evidence="1 2">
    <name type="scientific">Pseudomonas putida</name>
    <name type="common">Arthrobacter siderocapsulatus</name>
    <dbReference type="NCBI Taxonomy" id="303"/>
    <lineage>
        <taxon>Bacteria</taxon>
        <taxon>Pseudomonadati</taxon>
        <taxon>Pseudomonadota</taxon>
        <taxon>Gammaproteobacteria</taxon>
        <taxon>Pseudomonadales</taxon>
        <taxon>Pseudomonadaceae</taxon>
        <taxon>Pseudomonas</taxon>
    </lineage>
</organism>
<name>A0A2S3XAU2_PSEPU</name>
<comment type="caution">
    <text evidence="1">The sequence shown here is derived from an EMBL/GenBank/DDBJ whole genome shotgun (WGS) entry which is preliminary data.</text>
</comment>
<dbReference type="AlphaFoldDB" id="A0A2S3XAU2"/>
<dbReference type="Proteomes" id="UP000237230">
    <property type="component" value="Unassembled WGS sequence"/>
</dbReference>
<evidence type="ECO:0000313" key="2">
    <source>
        <dbReference type="Proteomes" id="UP000237230"/>
    </source>
</evidence>
<dbReference type="EMBL" id="MINH01000016">
    <property type="protein sequence ID" value="POG12678.1"/>
    <property type="molecule type" value="Genomic_DNA"/>
</dbReference>
<sequence>MADVSTWQLAAGLRITSLEGAAAAVLAWLHLLEQEGGKPLSLQLQAEGELLQARFVMMLAEA</sequence>
<proteinExistence type="predicted"/>